<comment type="caution">
    <text evidence="1">The sequence shown here is derived from an EMBL/GenBank/DDBJ whole genome shotgun (WGS) entry which is preliminary data.</text>
</comment>
<reference evidence="1" key="1">
    <citation type="journal article" date="2018" name="Nat. Genet.">
        <title>Extensive intraspecific gene order and gene structural variations between Mo17 and other maize genomes.</title>
        <authorList>
            <person name="Sun S."/>
            <person name="Zhou Y."/>
            <person name="Chen J."/>
            <person name="Shi J."/>
            <person name="Zhao H."/>
            <person name="Zhao H."/>
            <person name="Song W."/>
            <person name="Zhang M."/>
            <person name="Cui Y."/>
            <person name="Dong X."/>
            <person name="Liu H."/>
            <person name="Ma X."/>
            <person name="Jiao Y."/>
            <person name="Wang B."/>
            <person name="Wei X."/>
            <person name="Stein J.C."/>
            <person name="Glaubitz J.C."/>
            <person name="Lu F."/>
            <person name="Yu G."/>
            <person name="Liang C."/>
            <person name="Fengler K."/>
            <person name="Li B."/>
            <person name="Rafalski A."/>
            <person name="Schnable P.S."/>
            <person name="Ware D.H."/>
            <person name="Buckler E.S."/>
            <person name="Lai J."/>
        </authorList>
    </citation>
    <scope>NUCLEOTIDE SEQUENCE [LARGE SCALE GENOMIC DNA]</scope>
    <source>
        <tissue evidence="1">Seedling</tissue>
    </source>
</reference>
<dbReference type="AlphaFoldDB" id="A0A3L6DHE2"/>
<proteinExistence type="predicted"/>
<dbReference type="Proteomes" id="UP000251960">
    <property type="component" value="Chromosome 9"/>
</dbReference>
<name>A0A3L6DHE2_MAIZE</name>
<protein>
    <submittedName>
        <fullName evidence="1">Uncharacterized protein</fullName>
    </submittedName>
</protein>
<sequence>MVTYLQVLFRATHWLRFWGYLQRVEDQEIIKETCRRIEVASMQFFSYFGWSFTNWITY</sequence>
<evidence type="ECO:0000313" key="1">
    <source>
        <dbReference type="EMBL" id="PWZ08015.1"/>
    </source>
</evidence>
<organism evidence="1">
    <name type="scientific">Zea mays</name>
    <name type="common">Maize</name>
    <dbReference type="NCBI Taxonomy" id="4577"/>
    <lineage>
        <taxon>Eukaryota</taxon>
        <taxon>Viridiplantae</taxon>
        <taxon>Streptophyta</taxon>
        <taxon>Embryophyta</taxon>
        <taxon>Tracheophyta</taxon>
        <taxon>Spermatophyta</taxon>
        <taxon>Magnoliopsida</taxon>
        <taxon>Liliopsida</taxon>
        <taxon>Poales</taxon>
        <taxon>Poaceae</taxon>
        <taxon>PACMAD clade</taxon>
        <taxon>Panicoideae</taxon>
        <taxon>Andropogonodae</taxon>
        <taxon>Andropogoneae</taxon>
        <taxon>Tripsacinae</taxon>
        <taxon>Zea</taxon>
    </lineage>
</organism>
<accession>A0A3L6DHE2</accession>
<gene>
    <name evidence="1" type="ORF">Zm00014a_007963</name>
</gene>
<dbReference type="EMBL" id="NCVQ01000010">
    <property type="protein sequence ID" value="PWZ08015.1"/>
    <property type="molecule type" value="Genomic_DNA"/>
</dbReference>